<keyword evidence="8" id="KW-1185">Reference proteome</keyword>
<comment type="subcellular location">
    <subcellularLocation>
        <location evidence="1">Membrane</location>
        <topology evidence="1">Single-pass membrane protein</topology>
    </subcellularLocation>
</comment>
<evidence type="ECO:0000256" key="5">
    <source>
        <dbReference type="SAM" id="MobiDB-lite"/>
    </source>
</evidence>
<keyword evidence="4 6" id="KW-0472">Membrane</keyword>
<evidence type="ECO:0000256" key="4">
    <source>
        <dbReference type="ARBA" id="ARBA00023136"/>
    </source>
</evidence>
<dbReference type="Pfam" id="PF04228">
    <property type="entry name" value="Zn_peptidase"/>
    <property type="match status" value="1"/>
</dbReference>
<evidence type="ECO:0000256" key="6">
    <source>
        <dbReference type="SAM" id="Phobius"/>
    </source>
</evidence>
<feature type="transmembrane region" description="Helical" evidence="6">
    <location>
        <begin position="43"/>
        <end position="62"/>
    </location>
</feature>
<sequence length="309" mass="34452">MKWEDRRRSSNVRRGSSANRGGFGSGGSRGPIFIPGGRGGGGLGGIIFFFILMALMQGLTGISSNMGEEQRRNDPGQYQEQTQIEPRSRTTSESGSRERLEDFLSVVLADTEDVWNEKFKEMNSTYVEPTMVPYSGSTRSACGVAQSNMGPFYCPLDESIYIDVEFYNQLVNRFGGGGDFALAYVLAHEVGHHVQKQLGILDQTNKLRQTLSTKEYNKYSVAQELQADYFGGLFAYYVQEKGYLDPGDIEEAMNAASAIGDDKIQEMSGRNVNVDTFTHGSSAQRKEAFDLGYQHHDIEHSMIFFDRIQ</sequence>
<feature type="compositionally biased region" description="Basic and acidic residues" evidence="5">
    <location>
        <begin position="86"/>
        <end position="97"/>
    </location>
</feature>
<evidence type="ECO:0000313" key="8">
    <source>
        <dbReference type="Proteomes" id="UP001637996"/>
    </source>
</evidence>
<evidence type="ECO:0000256" key="1">
    <source>
        <dbReference type="ARBA" id="ARBA00004167"/>
    </source>
</evidence>
<name>A0ABW9M7R7_9FIRM</name>
<dbReference type="PANTHER" id="PTHR30168">
    <property type="entry name" value="PUTATIVE MEMBRANE PROTEIN YPFJ"/>
    <property type="match status" value="1"/>
</dbReference>
<evidence type="ECO:0000313" key="7">
    <source>
        <dbReference type="EMBL" id="MFO3664918.1"/>
    </source>
</evidence>
<feature type="region of interest" description="Disordered" evidence="5">
    <location>
        <begin position="66"/>
        <end position="97"/>
    </location>
</feature>
<accession>A0ABW9M7R7</accession>
<comment type="caution">
    <text evidence="7">The sequence shown here is derived from an EMBL/GenBank/DDBJ whole genome shotgun (WGS) entry which is preliminary data.</text>
</comment>
<evidence type="ECO:0000256" key="3">
    <source>
        <dbReference type="ARBA" id="ARBA00022989"/>
    </source>
</evidence>
<dbReference type="InterPro" id="IPR007343">
    <property type="entry name" value="Uncharacterised_pept_Zn_put"/>
</dbReference>
<proteinExistence type="predicted"/>
<keyword evidence="2 6" id="KW-0812">Transmembrane</keyword>
<protein>
    <submittedName>
        <fullName evidence="7">Neutral zinc metallopeptidase</fullName>
    </submittedName>
</protein>
<dbReference type="RefSeq" id="WP_410030673.1">
    <property type="nucleotide sequence ID" value="NZ_JBGMEI010000002.1"/>
</dbReference>
<reference evidence="7 8" key="1">
    <citation type="journal article" date="2025" name="Anaerobe">
        <title>Description of Anaerococcus kampingiae sp. nov., Anaerococcus groningensis sp. nov., Anaerococcus martiniensis sp. nov., and Anaerococcus cruorum sp. nov., isolated from human clinical specimens.</title>
        <authorList>
            <person name="Boiten K.E."/>
            <person name="Meijer J."/>
            <person name="van Wezel E.M."/>
            <person name="Veloo A.C.M."/>
        </authorList>
    </citation>
    <scope>NUCLEOTIDE SEQUENCE [LARGE SCALE GENOMIC DNA]</scope>
    <source>
        <strain evidence="7 8">ENR0831</strain>
    </source>
</reference>
<evidence type="ECO:0000256" key="2">
    <source>
        <dbReference type="ARBA" id="ARBA00022692"/>
    </source>
</evidence>
<gene>
    <name evidence="7" type="ORF">ACCQ41_01430</name>
</gene>
<organism evidence="7 8">
    <name type="scientific">Anaerococcus martiniensis</name>
    <dbReference type="NCBI Taxonomy" id="3115615"/>
    <lineage>
        <taxon>Bacteria</taxon>
        <taxon>Bacillati</taxon>
        <taxon>Bacillota</taxon>
        <taxon>Tissierellia</taxon>
        <taxon>Tissierellales</taxon>
        <taxon>Peptoniphilaceae</taxon>
        <taxon>Anaerococcus</taxon>
    </lineage>
</organism>
<keyword evidence="3 6" id="KW-1133">Transmembrane helix</keyword>
<dbReference type="Proteomes" id="UP001637996">
    <property type="component" value="Unassembled WGS sequence"/>
</dbReference>
<feature type="region of interest" description="Disordered" evidence="5">
    <location>
        <begin position="1"/>
        <end position="30"/>
    </location>
</feature>
<dbReference type="PANTHER" id="PTHR30168:SF0">
    <property type="entry name" value="INNER MEMBRANE PROTEIN"/>
    <property type="match status" value="1"/>
</dbReference>
<dbReference type="EMBL" id="JBGMEI010000002">
    <property type="protein sequence ID" value="MFO3664918.1"/>
    <property type="molecule type" value="Genomic_DNA"/>
</dbReference>